<proteinExistence type="predicted"/>
<dbReference type="VEuPathDB" id="VectorBase:GPPI026009"/>
<reference evidence="1" key="2">
    <citation type="submission" date="2020-05" db="UniProtKB">
        <authorList>
            <consortium name="EnsemblMetazoa"/>
        </authorList>
    </citation>
    <scope>IDENTIFICATION</scope>
    <source>
        <strain evidence="1">IAEA</strain>
    </source>
</reference>
<dbReference type="EMBL" id="JXJN01012120">
    <property type="status" value="NOT_ANNOTATED_CDS"/>
    <property type="molecule type" value="Genomic_DNA"/>
</dbReference>
<accession>A0A1B0BCU8</accession>
<evidence type="ECO:0000313" key="1">
    <source>
        <dbReference type="EnsemblMetazoa" id="GPPI026009-PA"/>
    </source>
</evidence>
<keyword evidence="2" id="KW-1185">Reference proteome</keyword>
<organism evidence="1 2">
    <name type="scientific">Glossina palpalis gambiensis</name>
    <dbReference type="NCBI Taxonomy" id="67801"/>
    <lineage>
        <taxon>Eukaryota</taxon>
        <taxon>Metazoa</taxon>
        <taxon>Ecdysozoa</taxon>
        <taxon>Arthropoda</taxon>
        <taxon>Hexapoda</taxon>
        <taxon>Insecta</taxon>
        <taxon>Pterygota</taxon>
        <taxon>Neoptera</taxon>
        <taxon>Endopterygota</taxon>
        <taxon>Diptera</taxon>
        <taxon>Brachycera</taxon>
        <taxon>Muscomorpha</taxon>
        <taxon>Hippoboscoidea</taxon>
        <taxon>Glossinidae</taxon>
        <taxon>Glossina</taxon>
    </lineage>
</organism>
<name>A0A1B0BCU8_9MUSC</name>
<dbReference type="Proteomes" id="UP000092460">
    <property type="component" value="Unassembled WGS sequence"/>
</dbReference>
<protein>
    <submittedName>
        <fullName evidence="1">Uncharacterized protein</fullName>
    </submittedName>
</protein>
<sequence>MPKRDAINGSTSLIYPFRNLSTIRKPNRNADNPLTTILKCGVFQLISLQIVLERYECTI</sequence>
<reference evidence="2" key="1">
    <citation type="submission" date="2015-01" db="EMBL/GenBank/DDBJ databases">
        <authorList>
            <person name="Aksoy S."/>
            <person name="Warren W."/>
            <person name="Wilson R.K."/>
        </authorList>
    </citation>
    <scope>NUCLEOTIDE SEQUENCE [LARGE SCALE GENOMIC DNA]</scope>
    <source>
        <strain evidence="2">IAEA</strain>
    </source>
</reference>
<dbReference type="EnsemblMetazoa" id="GPPI026009-RA">
    <property type="protein sequence ID" value="GPPI026009-PA"/>
    <property type="gene ID" value="GPPI026009"/>
</dbReference>
<dbReference type="AlphaFoldDB" id="A0A1B0BCU8"/>
<evidence type="ECO:0000313" key="2">
    <source>
        <dbReference type="Proteomes" id="UP000092460"/>
    </source>
</evidence>